<reference evidence="4 5" key="1">
    <citation type="journal article" date="2018" name="Mol. Plant">
        <title>The genome of Artemisia annua provides insight into the evolution of Asteraceae family and artemisinin biosynthesis.</title>
        <authorList>
            <person name="Shen Q."/>
            <person name="Zhang L."/>
            <person name="Liao Z."/>
            <person name="Wang S."/>
            <person name="Yan T."/>
            <person name="Shi P."/>
            <person name="Liu M."/>
            <person name="Fu X."/>
            <person name="Pan Q."/>
            <person name="Wang Y."/>
            <person name="Lv Z."/>
            <person name="Lu X."/>
            <person name="Zhang F."/>
            <person name="Jiang W."/>
            <person name="Ma Y."/>
            <person name="Chen M."/>
            <person name="Hao X."/>
            <person name="Li L."/>
            <person name="Tang Y."/>
            <person name="Lv G."/>
            <person name="Zhou Y."/>
            <person name="Sun X."/>
            <person name="Brodelius P.E."/>
            <person name="Rose J.K.C."/>
            <person name="Tang K."/>
        </authorList>
    </citation>
    <scope>NUCLEOTIDE SEQUENCE [LARGE SCALE GENOMIC DNA]</scope>
    <source>
        <strain evidence="5">cv. Huhao1</strain>
        <tissue evidence="4">Leaf</tissue>
    </source>
</reference>
<keyword evidence="1" id="KW-0694">RNA-binding</keyword>
<dbReference type="SUPFAM" id="SSF54928">
    <property type="entry name" value="RNA-binding domain, RBD"/>
    <property type="match status" value="1"/>
</dbReference>
<dbReference type="CDD" id="cd00590">
    <property type="entry name" value="RRM_SF"/>
    <property type="match status" value="1"/>
</dbReference>
<feature type="compositionally biased region" description="Low complexity" evidence="2">
    <location>
        <begin position="274"/>
        <end position="297"/>
    </location>
</feature>
<dbReference type="EMBL" id="PKPP01005621">
    <property type="protein sequence ID" value="PWA59445.1"/>
    <property type="molecule type" value="Genomic_DNA"/>
</dbReference>
<dbReference type="PROSITE" id="PS50102">
    <property type="entry name" value="RRM"/>
    <property type="match status" value="1"/>
</dbReference>
<dbReference type="Gene3D" id="3.30.70.330">
    <property type="match status" value="1"/>
</dbReference>
<feature type="region of interest" description="Disordered" evidence="2">
    <location>
        <begin position="378"/>
        <end position="402"/>
    </location>
</feature>
<keyword evidence="5" id="KW-1185">Reference proteome</keyword>
<evidence type="ECO:0000256" key="2">
    <source>
        <dbReference type="SAM" id="MobiDB-lite"/>
    </source>
</evidence>
<evidence type="ECO:0000259" key="3">
    <source>
        <dbReference type="PROSITE" id="PS50102"/>
    </source>
</evidence>
<accession>A0A2U1MDV7</accession>
<sequence length="504" mass="56251">MGDRRKPIPEVVQRRLTKFFVTNLPDRCSGMDLAGAIREYGAIFYIYIAKKRDKGGRRFGFFSFYDVKDKDELIKKMSNIRKNDTQNKTLILDDNASVFDDLQGRSLVLKLASFEVLRNIRKEMKDMGLAGGSIQYLGRLRLLVSFDSNEQAIMAKDEFLSRNNVFETVAIWEGQEITYERLAWVKVHGLPLHLLSNVNIDNVAKLFGKVVHNAQLECNDVDISYCYVGLLVNCGDMIHGEVSVMWRDKLIPVWVNEESGAWVPDFLNYDDKSSGTPMSSDDGSSTPDSMDSSSDSSHSIPEKMDDDDVTTPVVHASETIKEGINSPIMGSGIPGSDSMKDCQLPNITNDFNDEFSVDIGKVDNDNCLINKNKRKKNRGIVEMGQDSGSYKSSNERPTKESRLEVDDPFGLAPFILGSSVTTKRVNQECSVQAEIETEIAADAEEAARYDGSTAVHVVDDVQADIEAEVDETTKMGIKVGAKLHDFKELVRDSIEQEALQTGFK</sequence>
<protein>
    <submittedName>
        <fullName evidence="4">Nucleotide-binding alpha-beta plait domain-containing protein</fullName>
    </submittedName>
</protein>
<evidence type="ECO:0000313" key="5">
    <source>
        <dbReference type="Proteomes" id="UP000245207"/>
    </source>
</evidence>
<dbReference type="AlphaFoldDB" id="A0A2U1MDV7"/>
<evidence type="ECO:0000256" key="1">
    <source>
        <dbReference type="PROSITE-ProRule" id="PRU00176"/>
    </source>
</evidence>
<organism evidence="4 5">
    <name type="scientific">Artemisia annua</name>
    <name type="common">Sweet wormwood</name>
    <dbReference type="NCBI Taxonomy" id="35608"/>
    <lineage>
        <taxon>Eukaryota</taxon>
        <taxon>Viridiplantae</taxon>
        <taxon>Streptophyta</taxon>
        <taxon>Embryophyta</taxon>
        <taxon>Tracheophyta</taxon>
        <taxon>Spermatophyta</taxon>
        <taxon>Magnoliopsida</taxon>
        <taxon>eudicotyledons</taxon>
        <taxon>Gunneridae</taxon>
        <taxon>Pentapetalae</taxon>
        <taxon>asterids</taxon>
        <taxon>campanulids</taxon>
        <taxon>Asterales</taxon>
        <taxon>Asteraceae</taxon>
        <taxon>Asteroideae</taxon>
        <taxon>Anthemideae</taxon>
        <taxon>Artemisiinae</taxon>
        <taxon>Artemisia</taxon>
    </lineage>
</organism>
<feature type="compositionally biased region" description="Basic and acidic residues" evidence="2">
    <location>
        <begin position="393"/>
        <end position="402"/>
    </location>
</feature>
<dbReference type="Proteomes" id="UP000245207">
    <property type="component" value="Unassembled WGS sequence"/>
</dbReference>
<feature type="region of interest" description="Disordered" evidence="2">
    <location>
        <begin position="273"/>
        <end position="310"/>
    </location>
</feature>
<dbReference type="InterPro" id="IPR000504">
    <property type="entry name" value="RRM_dom"/>
</dbReference>
<dbReference type="InterPro" id="IPR035979">
    <property type="entry name" value="RBD_domain_sf"/>
</dbReference>
<proteinExistence type="predicted"/>
<dbReference type="InterPro" id="IPR012677">
    <property type="entry name" value="Nucleotide-bd_a/b_plait_sf"/>
</dbReference>
<comment type="caution">
    <text evidence="4">The sequence shown here is derived from an EMBL/GenBank/DDBJ whole genome shotgun (WGS) entry which is preliminary data.</text>
</comment>
<dbReference type="Pfam" id="PF00076">
    <property type="entry name" value="RRM_1"/>
    <property type="match status" value="1"/>
</dbReference>
<feature type="domain" description="RRM" evidence="3">
    <location>
        <begin position="17"/>
        <end position="114"/>
    </location>
</feature>
<evidence type="ECO:0000313" key="4">
    <source>
        <dbReference type="EMBL" id="PWA59445.1"/>
    </source>
</evidence>
<gene>
    <name evidence="4" type="ORF">CTI12_AA389260</name>
</gene>
<name>A0A2U1MDV7_ARTAN</name>
<dbReference type="GO" id="GO:0003723">
    <property type="term" value="F:RNA binding"/>
    <property type="evidence" value="ECO:0007669"/>
    <property type="project" value="UniProtKB-UniRule"/>
</dbReference>